<feature type="signal peptide" evidence="1">
    <location>
        <begin position="1"/>
        <end position="18"/>
    </location>
</feature>
<dbReference type="OrthoDB" id="1038500at2"/>
<proteinExistence type="predicted"/>
<dbReference type="RefSeq" id="WP_091153057.1">
    <property type="nucleotide sequence ID" value="NZ_FNAI01000013.1"/>
</dbReference>
<evidence type="ECO:0000256" key="1">
    <source>
        <dbReference type="SAM" id="SignalP"/>
    </source>
</evidence>
<keyword evidence="1" id="KW-0732">Signal</keyword>
<dbReference type="InterPro" id="IPR022298">
    <property type="entry name" value="Conjug_transposon_TraN"/>
</dbReference>
<reference evidence="2 3" key="1">
    <citation type="submission" date="2016-10" db="EMBL/GenBank/DDBJ databases">
        <authorList>
            <person name="de Groot N.N."/>
        </authorList>
    </citation>
    <scope>NUCLEOTIDE SEQUENCE [LARGE SCALE GENOMIC DNA]</scope>
    <source>
        <strain evidence="2 3">47C3B</strain>
    </source>
</reference>
<dbReference type="Pfam" id="PF13595">
    <property type="entry name" value="DUF4138"/>
    <property type="match status" value="1"/>
</dbReference>
<organism evidence="2 3">
    <name type="scientific">Mucilaginibacter pineti</name>
    <dbReference type="NCBI Taxonomy" id="1391627"/>
    <lineage>
        <taxon>Bacteria</taxon>
        <taxon>Pseudomonadati</taxon>
        <taxon>Bacteroidota</taxon>
        <taxon>Sphingobacteriia</taxon>
        <taxon>Sphingobacteriales</taxon>
        <taxon>Sphingobacteriaceae</taxon>
        <taxon>Mucilaginibacter</taxon>
    </lineage>
</organism>
<gene>
    <name evidence="2" type="ORF">SAMN05216464_1137</name>
</gene>
<sequence>MKTMILSFFLLLSGLLSAQVPQTIQSKDLPVILLARDMTLHLVSPEPIRYVDISSHAIAGDLPLGNVLRLKVVPDSAARLQGGPAGIVTVTGESFIAQYQLQYLPDNRGGQTSAQVDITPGDTRPLDHSGVSVSTPQMKAFALRLAGLRPEKIRQSDAYGIEATLNHVYTYDDLVFLDISYHNSTNLGYQPDELRFKIEDKKIKKATNVQSVEIKPIWQLYQLSTFKNRTRNIYVLKKAPFPENKILNIELTEKQISGRTVSLQIKYKDILKADTF</sequence>
<dbReference type="EMBL" id="FNAI01000013">
    <property type="protein sequence ID" value="SDF11345.1"/>
    <property type="molecule type" value="Genomic_DNA"/>
</dbReference>
<feature type="chain" id="PRO_5011528939" evidence="1">
    <location>
        <begin position="19"/>
        <end position="276"/>
    </location>
</feature>
<evidence type="ECO:0000313" key="3">
    <source>
        <dbReference type="Proteomes" id="UP000199072"/>
    </source>
</evidence>
<accession>A0A1G7IFE8</accession>
<keyword evidence="3" id="KW-1185">Reference proteome</keyword>
<evidence type="ECO:0000313" key="2">
    <source>
        <dbReference type="EMBL" id="SDF11345.1"/>
    </source>
</evidence>
<dbReference type="Proteomes" id="UP000199072">
    <property type="component" value="Unassembled WGS sequence"/>
</dbReference>
<dbReference type="NCBIfam" id="TIGR03780">
    <property type="entry name" value="Bac_Flav_CT_N"/>
    <property type="match status" value="1"/>
</dbReference>
<protein>
    <submittedName>
        <fullName evidence="2">Bacteroides conjugative transposon TraN protein</fullName>
    </submittedName>
</protein>
<dbReference type="AlphaFoldDB" id="A0A1G7IFE8"/>
<dbReference type="STRING" id="1391627.SAMN05216464_1137"/>
<name>A0A1G7IFE8_9SPHI</name>